<gene>
    <name evidence="1" type="ORF">BDY19DRAFT_177887</name>
</gene>
<comment type="caution">
    <text evidence="1">The sequence shown here is derived from an EMBL/GenBank/DDBJ whole genome shotgun (WGS) entry which is preliminary data.</text>
</comment>
<accession>A0ACB8U320</accession>
<reference evidence="1" key="1">
    <citation type="journal article" date="2021" name="Environ. Microbiol.">
        <title>Gene family expansions and transcriptome signatures uncover fungal adaptations to wood decay.</title>
        <authorList>
            <person name="Hage H."/>
            <person name="Miyauchi S."/>
            <person name="Viragh M."/>
            <person name="Drula E."/>
            <person name="Min B."/>
            <person name="Chaduli D."/>
            <person name="Navarro D."/>
            <person name="Favel A."/>
            <person name="Norest M."/>
            <person name="Lesage-Meessen L."/>
            <person name="Balint B."/>
            <person name="Merenyi Z."/>
            <person name="de Eugenio L."/>
            <person name="Morin E."/>
            <person name="Martinez A.T."/>
            <person name="Baldrian P."/>
            <person name="Stursova M."/>
            <person name="Martinez M.J."/>
            <person name="Novotny C."/>
            <person name="Magnuson J.K."/>
            <person name="Spatafora J.W."/>
            <person name="Maurice S."/>
            <person name="Pangilinan J."/>
            <person name="Andreopoulos W."/>
            <person name="LaButti K."/>
            <person name="Hundley H."/>
            <person name="Na H."/>
            <person name="Kuo A."/>
            <person name="Barry K."/>
            <person name="Lipzen A."/>
            <person name="Henrissat B."/>
            <person name="Riley R."/>
            <person name="Ahrendt S."/>
            <person name="Nagy L.G."/>
            <person name="Grigoriev I.V."/>
            <person name="Martin F."/>
            <person name="Rosso M.N."/>
        </authorList>
    </citation>
    <scope>NUCLEOTIDE SEQUENCE</scope>
    <source>
        <strain evidence="1">CBS 384.51</strain>
    </source>
</reference>
<keyword evidence="2" id="KW-1185">Reference proteome</keyword>
<dbReference type="Proteomes" id="UP001055072">
    <property type="component" value="Unassembled WGS sequence"/>
</dbReference>
<organism evidence="1 2">
    <name type="scientific">Irpex rosettiformis</name>
    <dbReference type="NCBI Taxonomy" id="378272"/>
    <lineage>
        <taxon>Eukaryota</taxon>
        <taxon>Fungi</taxon>
        <taxon>Dikarya</taxon>
        <taxon>Basidiomycota</taxon>
        <taxon>Agaricomycotina</taxon>
        <taxon>Agaricomycetes</taxon>
        <taxon>Polyporales</taxon>
        <taxon>Irpicaceae</taxon>
        <taxon>Irpex</taxon>
    </lineage>
</organism>
<sequence>MWLKSFLPVAFVLPAFSAPPTPNDPFHNLALQAPKHDDGPVCCLRPLSPPESPEEDVLLSFEEWKERQMASILKEQLISPTPPSPSSQTQASVPASNASSNPVVFSSSLEGNQGTQPAETVEAPVPDAPYFSIPITDRFNYASMDCSARVHTAHKSAKSPASILSSKKDRYMLSPCNEKKQFVVVELCDDIRIDTVQLANYEFFSGVFKDFTVSVAKTYNGEWVTAGTYQAKNTRNVQSFHPPTTLSDFYRFVRIDFHSHYGNEYYCPLSLFRVYGLTHLEHWKWDLWESESKAKRALEESASSAESAPEPPRPLEGTGPSPQELLAEDATTSCTTCGSPPIGHAPPTVVSPAKAESNENTRTSSPSSPSHIMDTQAMDVHLTSAEPSGTQFSIPSASQTITHSSAASNPADGPADSHPLPPSQQSLKLDTSNDSERQHITDALYNTQALSSSMGYASHSVSLSLSSPASAQGSPSSSATYSSPVGPSVSVNHSAHSNRSSSATASATFSQSLVVVTPTVPSSNGESIYRTIMNRLTALETNTSLYARFVEDHTANVREMLRKLSEEVGRLEGLGNAQAQTYQRTVLQFERQQRRIELEHSELLQRVSRLTDEVVLEKRLGIAQLCLSLAVLVVMALTRGSRTEPVRTGGSEGESVRSRTSSLRGWGRRTLSISGDWMNRFTSRSASPPPSRHVEAKTLEHKKPLNLTIHTGSSQGIQAEEVFPRYKRVHPSPGGRRLGLIVRPRTPTTGTTQSYSARYNSPLHFPTTPTRIAQMTAPLHRTGPRERPPILRSHSSTIGQSFSTGMIPPGPKSAKHWARTAHLHEVKNVGTRTTRNVAKIEPMESSDVFSSGTVAVGMPSSREKRARGVDGELDVSGMENRTNGHLGCVDLEEGVLQQGENMSEVEVDGGEGDVWVDTDADDSGVESLHDSAEDIGSCDL</sequence>
<protein>
    <submittedName>
        <fullName evidence="1">UNC-like C-terminal-domain-containing protein</fullName>
    </submittedName>
</protein>
<name>A0ACB8U320_9APHY</name>
<dbReference type="EMBL" id="MU274913">
    <property type="protein sequence ID" value="KAI0088640.1"/>
    <property type="molecule type" value="Genomic_DNA"/>
</dbReference>
<evidence type="ECO:0000313" key="1">
    <source>
        <dbReference type="EMBL" id="KAI0088640.1"/>
    </source>
</evidence>
<evidence type="ECO:0000313" key="2">
    <source>
        <dbReference type="Proteomes" id="UP001055072"/>
    </source>
</evidence>
<proteinExistence type="predicted"/>